<dbReference type="EMBL" id="BMAU01021171">
    <property type="protein sequence ID" value="GFX92982.1"/>
    <property type="molecule type" value="Genomic_DNA"/>
</dbReference>
<dbReference type="Gene3D" id="3.30.420.10">
    <property type="entry name" value="Ribonuclease H-like superfamily/Ribonuclease H"/>
    <property type="match status" value="1"/>
</dbReference>
<dbReference type="Proteomes" id="UP000887159">
    <property type="component" value="Unassembled WGS sequence"/>
</dbReference>
<evidence type="ECO:0000313" key="2">
    <source>
        <dbReference type="Proteomes" id="UP000887159"/>
    </source>
</evidence>
<proteinExistence type="predicted"/>
<dbReference type="GO" id="GO:0003676">
    <property type="term" value="F:nucleic acid binding"/>
    <property type="evidence" value="ECO:0007669"/>
    <property type="project" value="InterPro"/>
</dbReference>
<evidence type="ECO:0000313" key="1">
    <source>
        <dbReference type="EMBL" id="GFX92982.1"/>
    </source>
</evidence>
<gene>
    <name evidence="1" type="primary">NCL1_17827</name>
    <name evidence="1" type="ORF">TNCV_139261</name>
</gene>
<reference evidence="1" key="1">
    <citation type="submission" date="2020-08" db="EMBL/GenBank/DDBJ databases">
        <title>Multicomponent nature underlies the extraordinary mechanical properties of spider dragline silk.</title>
        <authorList>
            <person name="Kono N."/>
            <person name="Nakamura H."/>
            <person name="Mori M."/>
            <person name="Yoshida Y."/>
            <person name="Ohtoshi R."/>
            <person name="Malay A.D."/>
            <person name="Moran D.A.P."/>
            <person name="Tomita M."/>
            <person name="Numata K."/>
            <person name="Arakawa K."/>
        </authorList>
    </citation>
    <scope>NUCLEOTIDE SEQUENCE</scope>
</reference>
<dbReference type="AlphaFoldDB" id="A0A8X6RPU2"/>
<organism evidence="1 2">
    <name type="scientific">Trichonephila clavipes</name>
    <name type="common">Golden silk orbweaver</name>
    <name type="synonym">Nephila clavipes</name>
    <dbReference type="NCBI Taxonomy" id="2585209"/>
    <lineage>
        <taxon>Eukaryota</taxon>
        <taxon>Metazoa</taxon>
        <taxon>Ecdysozoa</taxon>
        <taxon>Arthropoda</taxon>
        <taxon>Chelicerata</taxon>
        <taxon>Arachnida</taxon>
        <taxon>Araneae</taxon>
        <taxon>Araneomorphae</taxon>
        <taxon>Entelegynae</taxon>
        <taxon>Araneoidea</taxon>
        <taxon>Nephilidae</taxon>
        <taxon>Trichonephila</taxon>
    </lineage>
</organism>
<accession>A0A8X6RPU2</accession>
<dbReference type="InterPro" id="IPR036397">
    <property type="entry name" value="RNaseH_sf"/>
</dbReference>
<comment type="caution">
    <text evidence="1">The sequence shown here is derived from an EMBL/GenBank/DDBJ whole genome shotgun (WGS) entry which is preliminary data.</text>
</comment>
<sequence length="198" mass="22491">MAFFPPITNASRIKKSQFMAPSLDGERSQLFLTYVVTLYSPLGKDQHDESRLNIISDDKRVCVWRPLGERLNPAFTLRRHTSPTAGMIVWGVISNNTMSLLVLIRFTMTAQGYAHDILQPLELPLMKRLPRAIILTRWSSASQGKGVTRQSPPYYYPSLVYSIPRFVSNRAYLGSFGKASWASHEFHRARCNITANMP</sequence>
<keyword evidence="2" id="KW-1185">Reference proteome</keyword>
<protein>
    <submittedName>
        <fullName evidence="1">Transposable element Tcb1 transposase</fullName>
    </submittedName>
</protein>
<name>A0A8X6RPU2_TRICX</name>